<evidence type="ECO:0000313" key="1">
    <source>
        <dbReference type="EMBL" id="CAD6994806.1"/>
    </source>
</evidence>
<name>A0A811U9L3_CERCA</name>
<feature type="non-terminal residue" evidence="1">
    <location>
        <position position="1"/>
    </location>
</feature>
<dbReference type="AlphaFoldDB" id="A0A811U9L3"/>
<proteinExistence type="predicted"/>
<protein>
    <submittedName>
        <fullName evidence="1">(Mediterranean fruit fly) hypothetical protein</fullName>
    </submittedName>
</protein>
<comment type="caution">
    <text evidence="1">The sequence shown here is derived from an EMBL/GenBank/DDBJ whole genome shotgun (WGS) entry which is preliminary data.</text>
</comment>
<dbReference type="Proteomes" id="UP000606786">
    <property type="component" value="Unassembled WGS sequence"/>
</dbReference>
<accession>A0A811U9L3</accession>
<keyword evidence="2" id="KW-1185">Reference proteome</keyword>
<sequence>FPLICGLYCPESEAPTSSGADSDDECYVEETVYQPSRNENPTNAHFSSLNKLELLFIK</sequence>
<organism evidence="1 2">
    <name type="scientific">Ceratitis capitata</name>
    <name type="common">Mediterranean fruit fly</name>
    <name type="synonym">Tephritis capitata</name>
    <dbReference type="NCBI Taxonomy" id="7213"/>
    <lineage>
        <taxon>Eukaryota</taxon>
        <taxon>Metazoa</taxon>
        <taxon>Ecdysozoa</taxon>
        <taxon>Arthropoda</taxon>
        <taxon>Hexapoda</taxon>
        <taxon>Insecta</taxon>
        <taxon>Pterygota</taxon>
        <taxon>Neoptera</taxon>
        <taxon>Endopterygota</taxon>
        <taxon>Diptera</taxon>
        <taxon>Brachycera</taxon>
        <taxon>Muscomorpha</taxon>
        <taxon>Tephritoidea</taxon>
        <taxon>Tephritidae</taxon>
        <taxon>Ceratitis</taxon>
        <taxon>Ceratitis</taxon>
    </lineage>
</organism>
<gene>
    <name evidence="1" type="ORF">CCAP1982_LOCUS3536</name>
</gene>
<dbReference type="EMBL" id="CAJHJT010000001">
    <property type="protein sequence ID" value="CAD6994806.1"/>
    <property type="molecule type" value="Genomic_DNA"/>
</dbReference>
<evidence type="ECO:0000313" key="2">
    <source>
        <dbReference type="Proteomes" id="UP000606786"/>
    </source>
</evidence>
<reference evidence="1" key="1">
    <citation type="submission" date="2020-11" db="EMBL/GenBank/DDBJ databases">
        <authorList>
            <person name="Whitehead M."/>
        </authorList>
    </citation>
    <scope>NUCLEOTIDE SEQUENCE</scope>
    <source>
        <strain evidence="1">EGII</strain>
    </source>
</reference>